<evidence type="ECO:0000256" key="3">
    <source>
        <dbReference type="ARBA" id="ARBA00022927"/>
    </source>
</evidence>
<dbReference type="GO" id="GO:0008270">
    <property type="term" value="F:zinc ion binding"/>
    <property type="evidence" value="ECO:0007669"/>
    <property type="project" value="InterPro"/>
</dbReference>
<evidence type="ECO:0000313" key="9">
    <source>
        <dbReference type="EMBL" id="THG10061.1"/>
    </source>
</evidence>
<dbReference type="Pfam" id="PF04815">
    <property type="entry name" value="Sec23_helical"/>
    <property type="match status" value="1"/>
</dbReference>
<feature type="domain" description="Sec23/Sec24 helical" evidence="7">
    <location>
        <begin position="518"/>
        <end position="613"/>
    </location>
</feature>
<dbReference type="Gene3D" id="3.40.50.410">
    <property type="entry name" value="von Willebrand factor, type A domain"/>
    <property type="match status" value="2"/>
</dbReference>
<dbReference type="GO" id="GO:0070971">
    <property type="term" value="C:endoplasmic reticulum exit site"/>
    <property type="evidence" value="ECO:0007669"/>
    <property type="project" value="TreeGrafter"/>
</dbReference>
<keyword evidence="2" id="KW-0813">Transport</keyword>
<feature type="domain" description="Gelsolin-like" evidence="4">
    <location>
        <begin position="640"/>
        <end position="709"/>
    </location>
</feature>
<dbReference type="InterPro" id="IPR050550">
    <property type="entry name" value="SEC23_SEC24_subfamily"/>
</dbReference>
<comment type="caution">
    <text evidence="9">The sequence shown here is derived from an EMBL/GenBank/DDBJ whole genome shotgun (WGS) entry which is preliminary data.</text>
</comment>
<organism evidence="9 10">
    <name type="scientific">Camellia sinensis var. sinensis</name>
    <name type="common">China tea</name>
    <dbReference type="NCBI Taxonomy" id="542762"/>
    <lineage>
        <taxon>Eukaryota</taxon>
        <taxon>Viridiplantae</taxon>
        <taxon>Streptophyta</taxon>
        <taxon>Embryophyta</taxon>
        <taxon>Tracheophyta</taxon>
        <taxon>Spermatophyta</taxon>
        <taxon>Magnoliopsida</taxon>
        <taxon>eudicotyledons</taxon>
        <taxon>Gunneridae</taxon>
        <taxon>Pentapetalae</taxon>
        <taxon>asterids</taxon>
        <taxon>Ericales</taxon>
        <taxon>Theaceae</taxon>
        <taxon>Camellia</taxon>
    </lineage>
</organism>
<name>A0A4S4E2H7_CAMSN</name>
<feature type="domain" description="Sec23/Sec24 trunk" evidence="6">
    <location>
        <begin position="96"/>
        <end position="235"/>
    </location>
</feature>
<evidence type="ECO:0000256" key="1">
    <source>
        <dbReference type="ARBA" id="ARBA00008334"/>
    </source>
</evidence>
<dbReference type="PANTHER" id="PTHR13803:SF4">
    <property type="entry name" value="SECRETORY 24CD, ISOFORM C"/>
    <property type="match status" value="1"/>
</dbReference>
<keyword evidence="3" id="KW-0653">Protein transport</keyword>
<evidence type="ECO:0000259" key="4">
    <source>
        <dbReference type="Pfam" id="PF00626"/>
    </source>
</evidence>
<dbReference type="InterPro" id="IPR006896">
    <property type="entry name" value="Sec23/24_trunk_dom"/>
</dbReference>
<evidence type="ECO:0008006" key="11">
    <source>
        <dbReference type="Google" id="ProtNLM"/>
    </source>
</evidence>
<dbReference type="Proteomes" id="UP000306102">
    <property type="component" value="Unassembled WGS sequence"/>
</dbReference>
<dbReference type="EMBL" id="SDRB02008080">
    <property type="protein sequence ID" value="THG10061.1"/>
    <property type="molecule type" value="Genomic_DNA"/>
</dbReference>
<dbReference type="AlphaFoldDB" id="A0A4S4E2H7"/>
<dbReference type="SUPFAM" id="SSF82919">
    <property type="entry name" value="Zn-finger domain of Sec23/24"/>
    <property type="match status" value="1"/>
</dbReference>
<dbReference type="PANTHER" id="PTHR13803">
    <property type="entry name" value="SEC24-RELATED PROTEIN"/>
    <property type="match status" value="1"/>
</dbReference>
<proteinExistence type="inferred from homology"/>
<evidence type="ECO:0000313" key="10">
    <source>
        <dbReference type="Proteomes" id="UP000306102"/>
    </source>
</evidence>
<evidence type="ECO:0000256" key="2">
    <source>
        <dbReference type="ARBA" id="ARBA00022448"/>
    </source>
</evidence>
<dbReference type="Pfam" id="PF04811">
    <property type="entry name" value="Sec23_trunk"/>
    <property type="match status" value="2"/>
</dbReference>
<dbReference type="InterPro" id="IPR006895">
    <property type="entry name" value="Znf_Sec23_Sec24"/>
</dbReference>
<evidence type="ECO:0000259" key="6">
    <source>
        <dbReference type="Pfam" id="PF04811"/>
    </source>
</evidence>
<dbReference type="Pfam" id="PF08033">
    <property type="entry name" value="Sec23_BS"/>
    <property type="match status" value="1"/>
</dbReference>
<dbReference type="InterPro" id="IPR036174">
    <property type="entry name" value="Znf_Sec23_Sec24_sf"/>
</dbReference>
<dbReference type="InterPro" id="IPR006900">
    <property type="entry name" value="Sec23/24_helical_dom"/>
</dbReference>
<reference evidence="9 10" key="1">
    <citation type="journal article" date="2018" name="Proc. Natl. Acad. Sci. U.S.A.">
        <title>Draft genome sequence of Camellia sinensis var. sinensis provides insights into the evolution of the tea genome and tea quality.</title>
        <authorList>
            <person name="Wei C."/>
            <person name="Yang H."/>
            <person name="Wang S."/>
            <person name="Zhao J."/>
            <person name="Liu C."/>
            <person name="Gao L."/>
            <person name="Xia E."/>
            <person name="Lu Y."/>
            <person name="Tai Y."/>
            <person name="She G."/>
            <person name="Sun J."/>
            <person name="Cao H."/>
            <person name="Tong W."/>
            <person name="Gao Q."/>
            <person name="Li Y."/>
            <person name="Deng W."/>
            <person name="Jiang X."/>
            <person name="Wang W."/>
            <person name="Chen Q."/>
            <person name="Zhang S."/>
            <person name="Li H."/>
            <person name="Wu J."/>
            <person name="Wang P."/>
            <person name="Li P."/>
            <person name="Shi C."/>
            <person name="Zheng F."/>
            <person name="Jian J."/>
            <person name="Huang B."/>
            <person name="Shan D."/>
            <person name="Shi M."/>
            <person name="Fang C."/>
            <person name="Yue Y."/>
            <person name="Li F."/>
            <person name="Li D."/>
            <person name="Wei S."/>
            <person name="Han B."/>
            <person name="Jiang C."/>
            <person name="Yin Y."/>
            <person name="Xia T."/>
            <person name="Zhang Z."/>
            <person name="Bennetzen J.L."/>
            <person name="Zhao S."/>
            <person name="Wan X."/>
        </authorList>
    </citation>
    <scope>NUCLEOTIDE SEQUENCE [LARGE SCALE GENOMIC DNA]</scope>
    <source>
        <strain evidence="10">cv. Shuchazao</strain>
        <tissue evidence="9">Leaf</tissue>
    </source>
</reference>
<dbReference type="GO" id="GO:0030127">
    <property type="term" value="C:COPII vesicle coat"/>
    <property type="evidence" value="ECO:0007669"/>
    <property type="project" value="InterPro"/>
</dbReference>
<keyword evidence="10" id="KW-1185">Reference proteome</keyword>
<comment type="similarity">
    <text evidence="1">Belongs to the SEC23/SEC24 family. SEC24 subfamily.</text>
</comment>
<dbReference type="GO" id="GO:0006886">
    <property type="term" value="P:intracellular protein transport"/>
    <property type="evidence" value="ECO:0007669"/>
    <property type="project" value="InterPro"/>
</dbReference>
<feature type="domain" description="Sec23/Sec24 trunk" evidence="6">
    <location>
        <begin position="317"/>
        <end position="418"/>
    </location>
</feature>
<dbReference type="Gene3D" id="2.30.30.380">
    <property type="entry name" value="Zn-finger domain of Sec23/24"/>
    <property type="match status" value="1"/>
</dbReference>
<sequence length="759" mass="83921">MSTAEADNQKQGIVDFGESGPVRCSRCKGYINPFMKFIDQGRRFICNLCGFTDETPRDYHCNLGPDGRRRDADERPELCRGTVEFVATKEYMVRDPMPAVFFFLIDVSMNAIQTGATAAACSAINQVIADLPEGPRTMVGVATFDSTIHFYNMKRALQQPLMLIVPDVQDVYTPLQTDVIVPLSEGRQHLELLLENIPTMFQNNRTADSAFGAAVKAAFLAMKSTGGKLLVFQSGKFMNFPSLNFMCLKRPSSQTILYVPSGLSTAFGGGEEGGGDSLGEGSLCSFHLLNTEAILLSEPATSDIENMYYCALKLKLVLPSLGIGSLSAREAEGRTNISSADKEAHKLLQPADKTLKTMAVELAEYQVCVDVFITTQTYVDIASISVIPKTTGGQVYYYYPFSALSDPAKLYNDLRWNITRPQGFEAVMRVRCSQGIQVQEYSGNFCKRIPTDVDLPAIDCDKTIMVTLKHDDKLQDGSECAFQCALLYTTVYGQRRIRVSTLSLSCTSLLSNLFRSADLDTQFACFLKQAANEIPSSPLSQVKEQVTTLCINILHSYRKFCATVSSSGQLILPEALKLLPLYTLALVKSTGLRTDGRIDDRSFWINYVSSLSNALAIPLVYPRMMAIHDPNSKEIDAALMPPVIPLSSEHMSEDGIYLLENGEDCLIYIGSSVDPDIMRQLFGISSLDEIPAQFVLQQYDNPQSKKLNDIVNEIRRQRCSYLRLKLCKKGDSSGAVPQCTSEGLVLWIFPNKIRVMGSP</sequence>
<dbReference type="Pfam" id="PF04810">
    <property type="entry name" value="zf-Sec23_Sec24"/>
    <property type="match status" value="1"/>
</dbReference>
<feature type="domain" description="Zinc finger Sec23/Sec24-type" evidence="5">
    <location>
        <begin position="21"/>
        <end position="59"/>
    </location>
</feature>
<dbReference type="InterPro" id="IPR007123">
    <property type="entry name" value="Gelsolin-like_dom"/>
</dbReference>
<dbReference type="InterPro" id="IPR029006">
    <property type="entry name" value="ADF-H/Gelsolin-like_dom_sf"/>
</dbReference>
<dbReference type="InterPro" id="IPR036465">
    <property type="entry name" value="vWFA_dom_sf"/>
</dbReference>
<dbReference type="Gene3D" id="2.60.40.1670">
    <property type="entry name" value="beta-sandwich domain of Sec23/24"/>
    <property type="match status" value="2"/>
</dbReference>
<evidence type="ECO:0000259" key="7">
    <source>
        <dbReference type="Pfam" id="PF04815"/>
    </source>
</evidence>
<dbReference type="SUPFAM" id="SSF81811">
    <property type="entry name" value="Helical domain of Sec23/24"/>
    <property type="match status" value="1"/>
</dbReference>
<accession>A0A4S4E2H7</accession>
<evidence type="ECO:0000259" key="8">
    <source>
        <dbReference type="Pfam" id="PF08033"/>
    </source>
</evidence>
<dbReference type="GO" id="GO:0000149">
    <property type="term" value="F:SNARE binding"/>
    <property type="evidence" value="ECO:0007669"/>
    <property type="project" value="TreeGrafter"/>
</dbReference>
<dbReference type="Pfam" id="PF00626">
    <property type="entry name" value="Gelsolin"/>
    <property type="match status" value="1"/>
</dbReference>
<dbReference type="Gene3D" id="3.40.20.10">
    <property type="entry name" value="Severin"/>
    <property type="match status" value="1"/>
</dbReference>
<dbReference type="GO" id="GO:0090110">
    <property type="term" value="P:COPII-coated vesicle cargo loading"/>
    <property type="evidence" value="ECO:0007669"/>
    <property type="project" value="TreeGrafter"/>
</dbReference>
<dbReference type="SUPFAM" id="SSF81995">
    <property type="entry name" value="beta-sandwich domain of Sec23/24"/>
    <property type="match status" value="1"/>
</dbReference>
<dbReference type="STRING" id="542762.A0A4S4E2H7"/>
<dbReference type="SUPFAM" id="SSF82754">
    <property type="entry name" value="C-terminal, gelsolin-like domain of Sec23/24"/>
    <property type="match status" value="1"/>
</dbReference>
<feature type="domain" description="Sec23/Sec24 beta-sandwich" evidence="8">
    <location>
        <begin position="423"/>
        <end position="507"/>
    </location>
</feature>
<dbReference type="SUPFAM" id="SSF53300">
    <property type="entry name" value="vWA-like"/>
    <property type="match status" value="2"/>
</dbReference>
<protein>
    <recommendedName>
        <fullName evidence="11">Protein transport protein Sec24-like CEF</fullName>
    </recommendedName>
</protein>
<dbReference type="Gene3D" id="1.20.120.730">
    <property type="entry name" value="Sec23/Sec24 helical domain"/>
    <property type="match status" value="1"/>
</dbReference>
<dbReference type="InterPro" id="IPR036175">
    <property type="entry name" value="Sec23/24_helical_dom_sf"/>
</dbReference>
<gene>
    <name evidence="9" type="ORF">TEA_028132</name>
</gene>
<dbReference type="InterPro" id="IPR036180">
    <property type="entry name" value="Gelsolin-like_dom_sf"/>
</dbReference>
<dbReference type="InterPro" id="IPR012990">
    <property type="entry name" value="Beta-sandwich_Sec23_24"/>
</dbReference>
<evidence type="ECO:0000259" key="5">
    <source>
        <dbReference type="Pfam" id="PF04810"/>
    </source>
</evidence>